<evidence type="ECO:0000313" key="1">
    <source>
        <dbReference type="EMBL" id="DAF84959.1"/>
    </source>
</evidence>
<accession>A0A8S5TS12</accession>
<sequence>MLKMFNYKKSDIALFNDVVDGIVDSARQHIEGVQNRKEYEDMQNDVCENLVKYCVSGTRYEDRFEAEGLDLVKNPSVNGSRDFRENFDAVIAQVINATLPMTMSSRFADTFMELHHVGWGDTARFIVDSNELYQVNELAEGIHRGALQPIYNNEVVVNPQPVEIAVSIDWYLLASRKFDIGVWAAKIARSFENYVLAKAIASLTAATDGLGVGYTANGVDQKAYGTLAQRVSAANNGAAVYALGTSVALGQLLPSTVGLQYGLGVEITKNGFLDRYLGTNVIAIDQAIDPASLNGAANLMIPDDKIFLIAAGAYKPLKVVMEGNEITLTDLPEYTSDRTYTFSVKVRLGIKSVIGSKHGVINLG</sequence>
<proteinExistence type="predicted"/>
<dbReference type="EMBL" id="BK015914">
    <property type="protein sequence ID" value="DAF84959.1"/>
    <property type="molecule type" value="Genomic_DNA"/>
</dbReference>
<protein>
    <submittedName>
        <fullName evidence="1">Capsid protein</fullName>
    </submittedName>
</protein>
<organism evidence="1">
    <name type="scientific">Siphoviridae sp. ctEw721</name>
    <dbReference type="NCBI Taxonomy" id="2825400"/>
    <lineage>
        <taxon>Viruses</taxon>
        <taxon>Duplodnaviria</taxon>
        <taxon>Heunggongvirae</taxon>
        <taxon>Uroviricota</taxon>
        <taxon>Caudoviricetes</taxon>
    </lineage>
</organism>
<reference evidence="1" key="1">
    <citation type="journal article" date="2021" name="Proc. Natl. Acad. Sci. U.S.A.">
        <title>A Catalog of Tens of Thousands of Viruses from Human Metagenomes Reveals Hidden Associations with Chronic Diseases.</title>
        <authorList>
            <person name="Tisza M.J."/>
            <person name="Buck C.B."/>
        </authorList>
    </citation>
    <scope>NUCLEOTIDE SEQUENCE</scope>
    <source>
        <strain evidence="1">CtEw721</strain>
    </source>
</reference>
<name>A0A8S5TS12_9CAUD</name>